<comment type="caution">
    <text evidence="3">The sequence shown here is derived from an EMBL/GenBank/DDBJ whole genome shotgun (WGS) entry which is preliminary data.</text>
</comment>
<dbReference type="InterPro" id="IPR005149">
    <property type="entry name" value="Tscrpt_reg_PadR_N"/>
</dbReference>
<feature type="region of interest" description="Disordered" evidence="1">
    <location>
        <begin position="1"/>
        <end position="48"/>
    </location>
</feature>
<dbReference type="Pfam" id="PF03551">
    <property type="entry name" value="PadR"/>
    <property type="match status" value="1"/>
</dbReference>
<sequence length="198" mass="21895">MFGFRHHRHGERSPHGHGHERHGMRRGGGGFGRGWGMEGGEPEGRRPRIFDGGDLRLVLLKLIAETPRHGYDLIRAIEERTGGAYAPSPGVVYPTLTLLAEMGLTAEQASEGARKLFAVTPEGTAHLEQNAAEVQALFARLDALGAQRERTEAMPLRRAMHNLRTVLLHRLGTGDLDREKIHEAVALIDEAARKIERL</sequence>
<name>A0ABS5QC80_9PROT</name>
<accession>A0ABS5QC80</accession>
<feature type="compositionally biased region" description="Basic residues" evidence="1">
    <location>
        <begin position="1"/>
        <end position="25"/>
    </location>
</feature>
<evidence type="ECO:0000259" key="2">
    <source>
        <dbReference type="Pfam" id="PF03551"/>
    </source>
</evidence>
<organism evidence="3 4">
    <name type="scientific">Roseococcus pinisoli</name>
    <dbReference type="NCBI Taxonomy" id="2835040"/>
    <lineage>
        <taxon>Bacteria</taxon>
        <taxon>Pseudomonadati</taxon>
        <taxon>Pseudomonadota</taxon>
        <taxon>Alphaproteobacteria</taxon>
        <taxon>Acetobacterales</taxon>
        <taxon>Roseomonadaceae</taxon>
        <taxon>Roseococcus</taxon>
    </lineage>
</organism>
<dbReference type="PANTHER" id="PTHR43252">
    <property type="entry name" value="TRANSCRIPTIONAL REGULATOR YQJI"/>
    <property type="match status" value="1"/>
</dbReference>
<dbReference type="EMBL" id="JAHCDA010000002">
    <property type="protein sequence ID" value="MBS7811290.1"/>
    <property type="molecule type" value="Genomic_DNA"/>
</dbReference>
<evidence type="ECO:0000313" key="4">
    <source>
        <dbReference type="Proteomes" id="UP000766336"/>
    </source>
</evidence>
<dbReference type="PANTHER" id="PTHR43252:SF7">
    <property type="entry name" value="TRANSCRIPTIONAL REGULATOR YQJI"/>
    <property type="match status" value="1"/>
</dbReference>
<evidence type="ECO:0000256" key="1">
    <source>
        <dbReference type="SAM" id="MobiDB-lite"/>
    </source>
</evidence>
<dbReference type="Proteomes" id="UP000766336">
    <property type="component" value="Unassembled WGS sequence"/>
</dbReference>
<evidence type="ECO:0000313" key="3">
    <source>
        <dbReference type="EMBL" id="MBS7811290.1"/>
    </source>
</evidence>
<dbReference type="Gene3D" id="1.10.10.10">
    <property type="entry name" value="Winged helix-like DNA-binding domain superfamily/Winged helix DNA-binding domain"/>
    <property type="match status" value="1"/>
</dbReference>
<keyword evidence="4" id="KW-1185">Reference proteome</keyword>
<dbReference type="InterPro" id="IPR036390">
    <property type="entry name" value="WH_DNA-bd_sf"/>
</dbReference>
<gene>
    <name evidence="3" type="ORF">KHU32_10100</name>
</gene>
<feature type="compositionally biased region" description="Gly residues" evidence="1">
    <location>
        <begin position="26"/>
        <end position="39"/>
    </location>
</feature>
<protein>
    <submittedName>
        <fullName evidence="3">PadR family transcriptional regulator</fullName>
    </submittedName>
</protein>
<dbReference type="InterPro" id="IPR036388">
    <property type="entry name" value="WH-like_DNA-bd_sf"/>
</dbReference>
<dbReference type="RefSeq" id="WP_213669978.1">
    <property type="nucleotide sequence ID" value="NZ_JAHCDA010000002.1"/>
</dbReference>
<dbReference type="SUPFAM" id="SSF46785">
    <property type="entry name" value="Winged helix' DNA-binding domain"/>
    <property type="match status" value="1"/>
</dbReference>
<feature type="domain" description="Transcription regulator PadR N-terminal" evidence="2">
    <location>
        <begin position="59"/>
        <end position="128"/>
    </location>
</feature>
<proteinExistence type="predicted"/>
<reference evidence="3 4" key="1">
    <citation type="submission" date="2021-05" db="EMBL/GenBank/DDBJ databases">
        <title>Roseococcus sp. XZZS9, whole genome shotgun sequencing project.</title>
        <authorList>
            <person name="Zhao G."/>
            <person name="Shen L."/>
        </authorList>
    </citation>
    <scope>NUCLEOTIDE SEQUENCE [LARGE SCALE GENOMIC DNA]</scope>
    <source>
        <strain evidence="3 4">XZZS9</strain>
    </source>
</reference>